<evidence type="ECO:0000313" key="1">
    <source>
        <dbReference type="EMBL" id="KRL19158.1"/>
    </source>
</evidence>
<dbReference type="EMBL" id="AZEB01000048">
    <property type="protein sequence ID" value="KRL19158.1"/>
    <property type="molecule type" value="Genomic_DNA"/>
</dbReference>
<protein>
    <submittedName>
        <fullName evidence="1">Uncharacterized protein</fullName>
    </submittedName>
</protein>
<reference evidence="1 2" key="1">
    <citation type="journal article" date="2015" name="Genome Announc.">
        <title>Expanding the biotechnology potential of lactobacilli through comparative genomics of 213 strains and associated genera.</title>
        <authorList>
            <person name="Sun Z."/>
            <person name="Harris H.M."/>
            <person name="McCann A."/>
            <person name="Guo C."/>
            <person name="Argimon S."/>
            <person name="Zhang W."/>
            <person name="Yang X."/>
            <person name="Jeffery I.B."/>
            <person name="Cooney J.C."/>
            <person name="Kagawa T.F."/>
            <person name="Liu W."/>
            <person name="Song Y."/>
            <person name="Salvetti E."/>
            <person name="Wrobel A."/>
            <person name="Rasinkangas P."/>
            <person name="Parkhill J."/>
            <person name="Rea M.C."/>
            <person name="O'Sullivan O."/>
            <person name="Ritari J."/>
            <person name="Douillard F.P."/>
            <person name="Paul Ross R."/>
            <person name="Yang R."/>
            <person name="Briner A.E."/>
            <person name="Felis G.E."/>
            <person name="de Vos W.M."/>
            <person name="Barrangou R."/>
            <person name="Klaenhammer T.R."/>
            <person name="Caufield P.W."/>
            <person name="Cui Y."/>
            <person name="Zhang H."/>
            <person name="O'Toole P.W."/>
        </authorList>
    </citation>
    <scope>NUCLEOTIDE SEQUENCE [LARGE SCALE GENOMIC DNA]</scope>
    <source>
        <strain evidence="1 2">DSM 19906</strain>
    </source>
</reference>
<sequence>MSTRLHENASQIIIFIVGVYQQSDKPWIKILSFILRNFVTTSVNYLLVGDEYFVNGKHIYTEQIRENP</sequence>
<gene>
    <name evidence="1" type="ORF">FC98_GL002143</name>
</gene>
<keyword evidence="2" id="KW-1185">Reference proteome</keyword>
<proteinExistence type="predicted"/>
<comment type="caution">
    <text evidence="1">The sequence shown here is derived from an EMBL/GenBank/DDBJ whole genome shotgun (WGS) entry which is preliminary data.</text>
</comment>
<name>A0A0R1NFY0_9LACO</name>
<evidence type="ECO:0000313" key="2">
    <source>
        <dbReference type="Proteomes" id="UP000051439"/>
    </source>
</evidence>
<dbReference type="PATRIC" id="fig|1423766.4.peg.2225"/>
<dbReference type="AlphaFoldDB" id="A0A0R1NFY0"/>
<accession>A0A0R1NFY0</accession>
<organism evidence="1 2">
    <name type="scientific">Lentilactobacillus kisonensis DSM 19906 = JCM 15041</name>
    <dbReference type="NCBI Taxonomy" id="1423766"/>
    <lineage>
        <taxon>Bacteria</taxon>
        <taxon>Bacillati</taxon>
        <taxon>Bacillota</taxon>
        <taxon>Bacilli</taxon>
        <taxon>Lactobacillales</taxon>
        <taxon>Lactobacillaceae</taxon>
        <taxon>Lentilactobacillus</taxon>
    </lineage>
</organism>
<dbReference type="Proteomes" id="UP000051439">
    <property type="component" value="Unassembled WGS sequence"/>
</dbReference>